<dbReference type="AlphaFoldDB" id="A0A378JWW0"/>
<accession>A0A378JWW0</accession>
<dbReference type="RefSeq" id="WP_274519377.1">
    <property type="nucleotide sequence ID" value="NZ_CAAAJG010000011.1"/>
</dbReference>
<dbReference type="Proteomes" id="UP000254040">
    <property type="component" value="Unassembled WGS sequence"/>
</dbReference>
<reference evidence="1 2" key="1">
    <citation type="submission" date="2018-06" db="EMBL/GenBank/DDBJ databases">
        <authorList>
            <consortium name="Pathogen Informatics"/>
            <person name="Doyle S."/>
        </authorList>
    </citation>
    <scope>NUCLEOTIDE SEQUENCE [LARGE SCALE GENOMIC DNA]</scope>
    <source>
        <strain evidence="1 2">NCTC12239</strain>
    </source>
</reference>
<evidence type="ECO:0000313" key="1">
    <source>
        <dbReference type="EMBL" id="STX63143.1"/>
    </source>
</evidence>
<dbReference type="EMBL" id="UGOG01000001">
    <property type="protein sequence ID" value="STX63143.1"/>
    <property type="molecule type" value="Genomic_DNA"/>
</dbReference>
<evidence type="ECO:0000313" key="2">
    <source>
        <dbReference type="Proteomes" id="UP000254040"/>
    </source>
</evidence>
<proteinExistence type="predicted"/>
<organism evidence="1 2">
    <name type="scientific">Legionella moravica</name>
    <dbReference type="NCBI Taxonomy" id="39962"/>
    <lineage>
        <taxon>Bacteria</taxon>
        <taxon>Pseudomonadati</taxon>
        <taxon>Pseudomonadota</taxon>
        <taxon>Gammaproteobacteria</taxon>
        <taxon>Legionellales</taxon>
        <taxon>Legionellaceae</taxon>
        <taxon>Legionella</taxon>
    </lineage>
</organism>
<sequence>MPVLIESSGIELKILKARHIIEVAGGKFFISLSAIKGRYLISS</sequence>
<protein>
    <submittedName>
        <fullName evidence="1">Uncharacterized protein</fullName>
    </submittedName>
</protein>
<name>A0A378JWW0_9GAMM</name>
<gene>
    <name evidence="1" type="ORF">NCTC12239_02085</name>
</gene>